<dbReference type="RefSeq" id="WP_354434582.1">
    <property type="nucleotide sequence ID" value="NZ_JBEPLY010000009.1"/>
</dbReference>
<name>A0ABV2IEQ9_9HYPH</name>
<comment type="caution">
    <text evidence="1">The sequence shown here is derived from an EMBL/GenBank/DDBJ whole genome shotgun (WGS) entry which is preliminary data.</text>
</comment>
<dbReference type="EMBL" id="JBEPLY010000009">
    <property type="protein sequence ID" value="MET3600692.1"/>
    <property type="molecule type" value="Genomic_DNA"/>
</dbReference>
<gene>
    <name evidence="1" type="ORF">ABID12_002643</name>
</gene>
<reference evidence="1 2" key="1">
    <citation type="submission" date="2024-06" db="EMBL/GenBank/DDBJ databases">
        <title>Genomic Encyclopedia of Type Strains, Phase IV (KMG-IV): sequencing the most valuable type-strain genomes for metagenomic binning, comparative biology and taxonomic classification.</title>
        <authorList>
            <person name="Goeker M."/>
        </authorList>
    </citation>
    <scope>NUCLEOTIDE SEQUENCE [LARGE SCALE GENOMIC DNA]</scope>
    <source>
        <strain evidence="1 2">DSM 28102</strain>
    </source>
</reference>
<evidence type="ECO:0000313" key="2">
    <source>
        <dbReference type="Proteomes" id="UP001549164"/>
    </source>
</evidence>
<protein>
    <recommendedName>
        <fullName evidence="3">DUF4376 domain-containing protein</fullName>
    </recommendedName>
</protein>
<accession>A0ABV2IEQ9</accession>
<dbReference type="Proteomes" id="UP001549164">
    <property type="component" value="Unassembled WGS sequence"/>
</dbReference>
<evidence type="ECO:0008006" key="3">
    <source>
        <dbReference type="Google" id="ProtNLM"/>
    </source>
</evidence>
<proteinExistence type="predicted"/>
<sequence>MCEVIDQSKEYWAGKMKGFALIRRAESLYDAAWRERQYISGGVDEYGDAIPEENLEPWDALAEAVAAVFASKHAMRILKAQRRWEFCGEVFGSVSHD</sequence>
<keyword evidence="2" id="KW-1185">Reference proteome</keyword>
<organism evidence="1 2">
    <name type="scientific">Martelella mangrovi</name>
    <dbReference type="NCBI Taxonomy" id="1397477"/>
    <lineage>
        <taxon>Bacteria</taxon>
        <taxon>Pseudomonadati</taxon>
        <taxon>Pseudomonadota</taxon>
        <taxon>Alphaproteobacteria</taxon>
        <taxon>Hyphomicrobiales</taxon>
        <taxon>Aurantimonadaceae</taxon>
        <taxon>Martelella</taxon>
    </lineage>
</organism>
<evidence type="ECO:0000313" key="1">
    <source>
        <dbReference type="EMBL" id="MET3600692.1"/>
    </source>
</evidence>